<reference evidence="2" key="1">
    <citation type="submission" date="2023-03" db="EMBL/GenBank/DDBJ databases">
        <title>Massive genome expansion in bonnet fungi (Mycena s.s.) driven by repeated elements and novel gene families across ecological guilds.</title>
        <authorList>
            <consortium name="Lawrence Berkeley National Laboratory"/>
            <person name="Harder C.B."/>
            <person name="Miyauchi S."/>
            <person name="Viragh M."/>
            <person name="Kuo A."/>
            <person name="Thoen E."/>
            <person name="Andreopoulos B."/>
            <person name="Lu D."/>
            <person name="Skrede I."/>
            <person name="Drula E."/>
            <person name="Henrissat B."/>
            <person name="Morin E."/>
            <person name="Kohler A."/>
            <person name="Barry K."/>
            <person name="LaButti K."/>
            <person name="Morin E."/>
            <person name="Salamov A."/>
            <person name="Lipzen A."/>
            <person name="Mereny Z."/>
            <person name="Hegedus B."/>
            <person name="Baldrian P."/>
            <person name="Stursova M."/>
            <person name="Weitz H."/>
            <person name="Taylor A."/>
            <person name="Grigoriev I.V."/>
            <person name="Nagy L.G."/>
            <person name="Martin F."/>
            <person name="Kauserud H."/>
        </authorList>
    </citation>
    <scope>NUCLEOTIDE SEQUENCE</scope>
    <source>
        <strain evidence="2">CBHHK067</strain>
    </source>
</reference>
<dbReference type="Proteomes" id="UP001221757">
    <property type="component" value="Unassembled WGS sequence"/>
</dbReference>
<dbReference type="AlphaFoldDB" id="A0AAD7DW59"/>
<proteinExistence type="predicted"/>
<dbReference type="EMBL" id="JARKIE010000023">
    <property type="protein sequence ID" value="KAJ7699373.1"/>
    <property type="molecule type" value="Genomic_DNA"/>
</dbReference>
<protein>
    <submittedName>
        <fullName evidence="2">Uncharacterized protein</fullName>
    </submittedName>
</protein>
<evidence type="ECO:0000313" key="2">
    <source>
        <dbReference type="EMBL" id="KAJ7699373.1"/>
    </source>
</evidence>
<keyword evidence="3" id="KW-1185">Reference proteome</keyword>
<feature type="region of interest" description="Disordered" evidence="1">
    <location>
        <begin position="198"/>
        <end position="217"/>
    </location>
</feature>
<sequence>MLLCFYYRKAIYVEFKSNISMQPIYISSCRTETATLGNLSRRAYARLPTANAWNSSIRLSKSAHTTSPPACSCSTTLATHGSHSPDSSLSGGSRRRAKLLCAEFCFALVNLEEGAEEYVALDCLRAALVRPCRRCGAVDTDVDEAAGFGVGGYDEASVGRARLGKCSDVQGSGGKFWWCGRRTYGLESPEPLIRLKSKSSQRGTNNTTVNNAFLHNR</sequence>
<evidence type="ECO:0000256" key="1">
    <source>
        <dbReference type="SAM" id="MobiDB-lite"/>
    </source>
</evidence>
<comment type="caution">
    <text evidence="2">The sequence shown here is derived from an EMBL/GenBank/DDBJ whole genome shotgun (WGS) entry which is preliminary data.</text>
</comment>
<name>A0AAD7DW59_MYCRO</name>
<organism evidence="2 3">
    <name type="scientific">Mycena rosella</name>
    <name type="common">Pink bonnet</name>
    <name type="synonym">Agaricus rosellus</name>
    <dbReference type="NCBI Taxonomy" id="1033263"/>
    <lineage>
        <taxon>Eukaryota</taxon>
        <taxon>Fungi</taxon>
        <taxon>Dikarya</taxon>
        <taxon>Basidiomycota</taxon>
        <taxon>Agaricomycotina</taxon>
        <taxon>Agaricomycetes</taxon>
        <taxon>Agaricomycetidae</taxon>
        <taxon>Agaricales</taxon>
        <taxon>Marasmiineae</taxon>
        <taxon>Mycenaceae</taxon>
        <taxon>Mycena</taxon>
    </lineage>
</organism>
<accession>A0AAD7DW59</accession>
<gene>
    <name evidence="2" type="ORF">B0H17DRAFT_307988</name>
</gene>
<evidence type="ECO:0000313" key="3">
    <source>
        <dbReference type="Proteomes" id="UP001221757"/>
    </source>
</evidence>